<feature type="non-terminal residue" evidence="1">
    <location>
        <position position="1"/>
    </location>
</feature>
<organism evidence="1 2">
    <name type="scientific">Phakopsora pachyrhizi</name>
    <name type="common">Asian soybean rust disease fungus</name>
    <dbReference type="NCBI Taxonomy" id="170000"/>
    <lineage>
        <taxon>Eukaryota</taxon>
        <taxon>Fungi</taxon>
        <taxon>Dikarya</taxon>
        <taxon>Basidiomycota</taxon>
        <taxon>Pucciniomycotina</taxon>
        <taxon>Pucciniomycetes</taxon>
        <taxon>Pucciniales</taxon>
        <taxon>Phakopsoraceae</taxon>
        <taxon>Phakopsora</taxon>
    </lineage>
</organism>
<dbReference type="InterPro" id="IPR016039">
    <property type="entry name" value="Thiolase-like"/>
</dbReference>
<comment type="caution">
    <text evidence="1">The sequence shown here is derived from an EMBL/GenBank/DDBJ whole genome shotgun (WGS) entry which is preliminary data.</text>
</comment>
<dbReference type="GO" id="GO:0016746">
    <property type="term" value="F:acyltransferase activity"/>
    <property type="evidence" value="ECO:0007669"/>
    <property type="project" value="InterPro"/>
</dbReference>
<evidence type="ECO:0000313" key="1">
    <source>
        <dbReference type="EMBL" id="CAH7686368.1"/>
    </source>
</evidence>
<dbReference type="SUPFAM" id="SSF53901">
    <property type="entry name" value="Thiolase-like"/>
    <property type="match status" value="1"/>
</dbReference>
<dbReference type="Gene3D" id="3.40.47.10">
    <property type="match status" value="1"/>
</dbReference>
<reference evidence="1" key="1">
    <citation type="submission" date="2022-06" db="EMBL/GenBank/DDBJ databases">
        <authorList>
            <consortium name="SYNGENTA / RWTH Aachen University"/>
        </authorList>
    </citation>
    <scope>NUCLEOTIDE SEQUENCE</scope>
</reference>
<name>A0AAV0BGP5_PHAPC</name>
<accession>A0AAV0BGP5</accession>
<dbReference type="Proteomes" id="UP001153365">
    <property type="component" value="Unassembled WGS sequence"/>
</dbReference>
<gene>
    <name evidence="1" type="ORF">PPACK8108_LOCUS21012</name>
</gene>
<keyword evidence="2" id="KW-1185">Reference proteome</keyword>
<dbReference type="EMBL" id="CALTRL010005790">
    <property type="protein sequence ID" value="CAH7686368.1"/>
    <property type="molecule type" value="Genomic_DNA"/>
</dbReference>
<proteinExistence type="predicted"/>
<dbReference type="AlphaFoldDB" id="A0AAV0BGP5"/>
<evidence type="ECO:0000313" key="2">
    <source>
        <dbReference type="Proteomes" id="UP001153365"/>
    </source>
</evidence>
<protein>
    <submittedName>
        <fullName evidence="1">Uncharacterized protein</fullName>
    </submittedName>
</protein>
<sequence>FGIPENIIAQVDQVSLWGLVCTAEALMMAGMTDPFDLYNFVHPSEVGSFVGAGVGKMSSLLKMFRDC</sequence>